<evidence type="ECO:0000259" key="1">
    <source>
        <dbReference type="Pfam" id="PF00961"/>
    </source>
</evidence>
<feature type="domain" description="Homing endonuclease LAGLIDADG" evidence="1">
    <location>
        <begin position="35"/>
        <end position="141"/>
    </location>
</feature>
<organism evidence="2">
    <name type="scientific">Coccomyxa viridis</name>
    <dbReference type="NCBI Taxonomy" id="1274662"/>
    <lineage>
        <taxon>Eukaryota</taxon>
        <taxon>Viridiplantae</taxon>
        <taxon>Chlorophyta</taxon>
        <taxon>core chlorophytes</taxon>
        <taxon>Trebouxiophyceae</taxon>
        <taxon>Trebouxiophyceae incertae sedis</taxon>
        <taxon>Coccomyxaceae</taxon>
        <taxon>Coccomyxa</taxon>
    </lineage>
</organism>
<dbReference type="InterPro" id="IPR051289">
    <property type="entry name" value="LAGLIDADG_Endonuclease"/>
</dbReference>
<keyword evidence="2" id="KW-0934">Plastid</keyword>
<dbReference type="AlphaFoldDB" id="I1TJ09"/>
<proteinExistence type="predicted"/>
<dbReference type="GO" id="GO:0005739">
    <property type="term" value="C:mitochondrion"/>
    <property type="evidence" value="ECO:0007669"/>
    <property type="project" value="UniProtKB-ARBA"/>
</dbReference>
<keyword evidence="2" id="KW-0150">Chloroplast</keyword>
<evidence type="ECO:0000313" key="2">
    <source>
        <dbReference type="EMBL" id="AFA35828.1"/>
    </source>
</evidence>
<protein>
    <submittedName>
        <fullName evidence="2">Putative LAGLIDADG homing endonuclease</fullName>
    </submittedName>
</protein>
<dbReference type="PANTHER" id="PTHR36181:SF4">
    <property type="entry name" value="LAGLIDADG ENDONUCLEASE"/>
    <property type="match status" value="1"/>
</dbReference>
<dbReference type="PANTHER" id="PTHR36181">
    <property type="entry name" value="INTRON-ENCODED ENDONUCLEASE AI3-RELATED"/>
    <property type="match status" value="1"/>
</dbReference>
<geneLocation type="chloroplast" evidence="2"/>
<dbReference type="EMBL" id="JQ278712">
    <property type="protein sequence ID" value="AFA35828.1"/>
    <property type="molecule type" value="Genomic_DNA"/>
</dbReference>
<reference evidence="2" key="1">
    <citation type="submission" date="2011-12" db="EMBL/GenBank/DDBJ databases">
        <title>Newly identified LAGLIDADG homing endonucleases in the chloroplast LSU rDNA of Coccomyxa algae.</title>
        <authorList>
            <person name="Alvarez R."/>
            <person name="Del Hoyo A."/>
            <person name="Casano L.M."/>
            <person name="Barreno E."/>
            <person name="Del Campo E.M."/>
        </authorList>
    </citation>
    <scope>NUCLEOTIDE SEQUENCE</scope>
    <source>
        <strain evidence="2">SAG 216-4</strain>
    </source>
</reference>
<accession>I1TJ09</accession>
<dbReference type="InterPro" id="IPR027434">
    <property type="entry name" value="Homing_endonucl"/>
</dbReference>
<keyword evidence="2" id="KW-0255">Endonuclease</keyword>
<keyword evidence="2" id="KW-0378">Hydrolase</keyword>
<dbReference type="GO" id="GO:0004519">
    <property type="term" value="F:endonuclease activity"/>
    <property type="evidence" value="ECO:0007669"/>
    <property type="project" value="UniProtKB-KW"/>
</dbReference>
<name>I1TJ09_9CHLO</name>
<sequence>MKKVYNQFIVRSNTLALSSSKYSMEEAKDFPSWVSGFTDGEGCFLISFNENGRFTCKLEVRPSFSIGQAKYRSSYQSQTHILERINSYFKCGFIRKDRRDGMMKYEVRTLKDLCDIIIPHFEKYPLLTQKVEDFNKFKEVCLIMRSNHHRNKEGLRKIVDIACDMNPSGKRKISKEDLLKIIS</sequence>
<dbReference type="Gene3D" id="3.10.28.10">
    <property type="entry name" value="Homing endonucleases"/>
    <property type="match status" value="1"/>
</dbReference>
<dbReference type="InterPro" id="IPR004860">
    <property type="entry name" value="LAGLIDADG_dom"/>
</dbReference>
<dbReference type="Pfam" id="PF00961">
    <property type="entry name" value="LAGLIDADG_1"/>
    <property type="match status" value="1"/>
</dbReference>
<keyword evidence="2" id="KW-0540">Nuclease</keyword>
<dbReference type="SUPFAM" id="SSF55608">
    <property type="entry name" value="Homing endonucleases"/>
    <property type="match status" value="1"/>
</dbReference>